<feature type="domain" description="BRCT" evidence="1">
    <location>
        <begin position="1"/>
        <end position="81"/>
    </location>
</feature>
<organism evidence="2 3">
    <name type="scientific">Anaeramoeba flamelloides</name>
    <dbReference type="NCBI Taxonomy" id="1746091"/>
    <lineage>
        <taxon>Eukaryota</taxon>
        <taxon>Metamonada</taxon>
        <taxon>Anaeramoebidae</taxon>
        <taxon>Anaeramoeba</taxon>
    </lineage>
</organism>
<dbReference type="InterPro" id="IPR023214">
    <property type="entry name" value="HAD_sf"/>
</dbReference>
<keyword evidence="3" id="KW-1185">Reference proteome</keyword>
<dbReference type="NCBIfam" id="TIGR01662">
    <property type="entry name" value="HAD-SF-IIIA"/>
    <property type="match status" value="1"/>
</dbReference>
<protein>
    <submittedName>
        <fullName evidence="2">Bifunctional polynucleotide phosphatase/kinase</fullName>
    </submittedName>
</protein>
<reference evidence="2" key="1">
    <citation type="submission" date="2022-08" db="EMBL/GenBank/DDBJ databases">
        <title>Novel sulfate-reducing endosymbionts in the free-living metamonad Anaeramoeba.</title>
        <authorList>
            <person name="Jerlstrom-Hultqvist J."/>
            <person name="Cepicka I."/>
            <person name="Gallot-Lavallee L."/>
            <person name="Salas-Leiva D."/>
            <person name="Curtis B.A."/>
            <person name="Zahonova K."/>
            <person name="Pipaliya S."/>
            <person name="Dacks J."/>
            <person name="Roger A.J."/>
        </authorList>
    </citation>
    <scope>NUCLEOTIDE SEQUENCE</scope>
    <source>
        <strain evidence="2">Schooner1</strain>
    </source>
</reference>
<proteinExistence type="predicted"/>
<dbReference type="InterPro" id="IPR027417">
    <property type="entry name" value="P-loop_NTPase"/>
</dbReference>
<dbReference type="SMART" id="SM00292">
    <property type="entry name" value="BRCT"/>
    <property type="match status" value="1"/>
</dbReference>
<dbReference type="EMBL" id="JAOAOG010000047">
    <property type="protein sequence ID" value="KAJ6252172.1"/>
    <property type="molecule type" value="Genomic_DNA"/>
</dbReference>
<accession>A0ABQ8Z5K6</accession>
<dbReference type="NCBIfam" id="TIGR01664">
    <property type="entry name" value="DNA-3'-Pase"/>
    <property type="match status" value="1"/>
</dbReference>
<dbReference type="Gene3D" id="3.40.50.1000">
    <property type="entry name" value="HAD superfamily/HAD-like"/>
    <property type="match status" value="1"/>
</dbReference>
<dbReference type="InterPro" id="IPR001357">
    <property type="entry name" value="BRCT_dom"/>
</dbReference>
<dbReference type="SUPFAM" id="SSF56784">
    <property type="entry name" value="HAD-like"/>
    <property type="match status" value="1"/>
</dbReference>
<gene>
    <name evidence="2" type="ORF">M0813_14322</name>
</gene>
<sequence length="509" mass="59512">MSNLFENKRFFCYQIKEDLKSVIQNNQGQIVEKYQDDFDYCIISEERSKNISVRVYYKCVDNGIPILKPSFLTSSVKLNSLDIANDHKNTFPSFAHQWIRKGTLRYLNYRDPKPSTKIFGFDFDSTLIMTRSGAPRSLTTDDWQIYNGNVIGRLKQLLEEGWKLVIFTNQGGVDRRGYEWEVSVHDRIGQFLDFVNLPIQVVSTCARDKFRKPSPFLFGFFEKYLNGKLSINAQESAYVGDAAGREGDYVTTDYKFARNIGFQFYVPEQLFGISDPPSLLTKQKLEQRPRKEQKEEEKEKTILERNKNGFYKYQIGKTSMRSFDPMTIKGNLRKSKTKYAAYTKKELSAGIKQEIIVLVGCPSCGKTTFYNNYFKDLNYTLLNHNFDDNSLTKCLDNNGSIVIESDKCLTIRKRRQFIEIAKSKKIPIRAFYFKATVELANHLNWYRVWTQDSIYIPSIIYKITTVEKPQKSEGFKQIKTISFRPIFENEKLESLFYLWTEELLIKLQK</sequence>
<evidence type="ECO:0000313" key="2">
    <source>
        <dbReference type="EMBL" id="KAJ6252172.1"/>
    </source>
</evidence>
<dbReference type="Gene3D" id="3.40.50.10190">
    <property type="entry name" value="BRCT domain"/>
    <property type="match status" value="1"/>
</dbReference>
<dbReference type="InterPro" id="IPR036420">
    <property type="entry name" value="BRCT_dom_sf"/>
</dbReference>
<comment type="caution">
    <text evidence="2">The sequence shown here is derived from an EMBL/GenBank/DDBJ whole genome shotgun (WGS) entry which is preliminary data.</text>
</comment>
<dbReference type="SUPFAM" id="SSF52113">
    <property type="entry name" value="BRCT domain"/>
    <property type="match status" value="1"/>
</dbReference>
<dbReference type="PANTHER" id="PTHR12083">
    <property type="entry name" value="BIFUNCTIONAL POLYNUCLEOTIDE PHOSPHATASE/KINASE"/>
    <property type="match status" value="1"/>
</dbReference>
<dbReference type="Gene3D" id="3.40.50.300">
    <property type="entry name" value="P-loop containing nucleotide triphosphate hydrolases"/>
    <property type="match status" value="1"/>
</dbReference>
<dbReference type="InterPro" id="IPR013954">
    <property type="entry name" value="PNK3P"/>
</dbReference>
<dbReference type="Pfam" id="PF08645">
    <property type="entry name" value="PNK3P"/>
    <property type="match status" value="1"/>
</dbReference>
<evidence type="ECO:0000313" key="3">
    <source>
        <dbReference type="Proteomes" id="UP001150062"/>
    </source>
</evidence>
<dbReference type="PANTHER" id="PTHR12083:SF9">
    <property type="entry name" value="BIFUNCTIONAL POLYNUCLEOTIDE PHOSPHATASE_KINASE"/>
    <property type="match status" value="1"/>
</dbReference>
<name>A0ABQ8Z5K6_9EUKA</name>
<dbReference type="InterPro" id="IPR006549">
    <property type="entry name" value="HAD-SF_hydro_IIIA"/>
</dbReference>
<dbReference type="InterPro" id="IPR006551">
    <property type="entry name" value="Polynucleotide_phosphatase"/>
</dbReference>
<dbReference type="SUPFAM" id="SSF52540">
    <property type="entry name" value="P-loop containing nucleoside triphosphate hydrolases"/>
    <property type="match status" value="1"/>
</dbReference>
<dbReference type="PROSITE" id="PS50172">
    <property type="entry name" value="BRCT"/>
    <property type="match status" value="1"/>
</dbReference>
<dbReference type="Pfam" id="PF16589">
    <property type="entry name" value="BRCT_2"/>
    <property type="match status" value="1"/>
</dbReference>
<dbReference type="Proteomes" id="UP001150062">
    <property type="component" value="Unassembled WGS sequence"/>
</dbReference>
<dbReference type="InterPro" id="IPR036412">
    <property type="entry name" value="HAD-like_sf"/>
</dbReference>
<evidence type="ECO:0000259" key="1">
    <source>
        <dbReference type="PROSITE" id="PS50172"/>
    </source>
</evidence>